<dbReference type="InterPro" id="IPR036937">
    <property type="entry name" value="Adhesion_dom_fimbrial_sf"/>
</dbReference>
<dbReference type="InterPro" id="IPR050263">
    <property type="entry name" value="Bact_Fimbrial_Adh_Pro"/>
</dbReference>
<dbReference type="PANTHER" id="PTHR33420">
    <property type="entry name" value="FIMBRIAL SUBUNIT ELFA-RELATED"/>
    <property type="match status" value="1"/>
</dbReference>
<organism evidence="2 3">
    <name type="scientific">Kluyvera sichuanensis</name>
    <dbReference type="NCBI Taxonomy" id="2725494"/>
    <lineage>
        <taxon>Bacteria</taxon>
        <taxon>Pseudomonadati</taxon>
        <taxon>Pseudomonadota</taxon>
        <taxon>Gammaproteobacteria</taxon>
        <taxon>Enterobacterales</taxon>
        <taxon>Enterobacteriaceae</taxon>
        <taxon>Kluyvera</taxon>
    </lineage>
</organism>
<dbReference type="InterPro" id="IPR000259">
    <property type="entry name" value="Adhesion_dom_fimbrial"/>
</dbReference>
<feature type="domain" description="Fimbrial-type adhesion" evidence="1">
    <location>
        <begin position="43"/>
        <end position="190"/>
    </location>
</feature>
<protein>
    <submittedName>
        <fullName evidence="2">Fimbrial protein SthD</fullName>
    </submittedName>
</protein>
<comment type="caution">
    <text evidence="2">The sequence shown here is derived from an EMBL/GenBank/DDBJ whole genome shotgun (WGS) entry which is preliminary data.</text>
</comment>
<dbReference type="SUPFAM" id="SSF49401">
    <property type="entry name" value="Bacterial adhesins"/>
    <property type="match status" value="1"/>
</dbReference>
<proteinExistence type="predicted"/>
<dbReference type="Pfam" id="PF00419">
    <property type="entry name" value="Fimbrial"/>
    <property type="match status" value="1"/>
</dbReference>
<dbReference type="Gene3D" id="2.60.40.1090">
    <property type="entry name" value="Fimbrial-type adhesion domain"/>
    <property type="match status" value="1"/>
</dbReference>
<reference evidence="2 3" key="1">
    <citation type="submission" date="2020-04" db="EMBL/GenBank/DDBJ databases">
        <title>The draft genome of Kluyvera sichuanensis strain SCKS090646.</title>
        <authorList>
            <person name="Wei L."/>
            <person name="Liu L."/>
            <person name="Feng Y."/>
            <person name="Zong Z."/>
        </authorList>
    </citation>
    <scope>NUCLEOTIDE SEQUENCE [LARGE SCALE GENOMIC DNA]</scope>
    <source>
        <strain evidence="2 3">090646</strain>
    </source>
</reference>
<evidence type="ECO:0000313" key="2">
    <source>
        <dbReference type="EMBL" id="MBC1185320.1"/>
    </source>
</evidence>
<evidence type="ECO:0000313" key="3">
    <source>
        <dbReference type="Proteomes" id="UP000607331"/>
    </source>
</evidence>
<evidence type="ECO:0000259" key="1">
    <source>
        <dbReference type="Pfam" id="PF00419"/>
    </source>
</evidence>
<dbReference type="EMBL" id="JABBJF010000004">
    <property type="protein sequence ID" value="MBC1185320.1"/>
    <property type="molecule type" value="Genomic_DNA"/>
</dbReference>
<dbReference type="PANTHER" id="PTHR33420:SF27">
    <property type="entry name" value="PROTEIN FIMG"/>
    <property type="match status" value="1"/>
</dbReference>
<accession>A0ABR6RQB5</accession>
<dbReference type="InterPro" id="IPR008966">
    <property type="entry name" value="Adhesion_dom_sf"/>
</dbReference>
<name>A0ABR6RQB5_9ENTR</name>
<dbReference type="Proteomes" id="UP000607331">
    <property type="component" value="Unassembled WGS sequence"/>
</dbReference>
<sequence>MVKEYRARRQRDAVSALSIAPLVLLLLAKPIGAYNSQDLVNFSVSGTIVQSLCTVNVPSQVALGEFARDTLSVAGASSASVPFTIELINCTPGLTSAQVTFSGTPYDDGSWGSVIYANQAADGAKYVGLQLMNADGNPAVNLANGVSYTFPVSAQTRSGALDIVARLYSPEGATTAGKFQSSVTLNFKYQ</sequence>
<gene>
    <name evidence="2" type="ORF">HII27_06275</name>
</gene>
<keyword evidence="3" id="KW-1185">Reference proteome</keyword>